<keyword evidence="5" id="KW-1185">Reference proteome</keyword>
<dbReference type="EMBL" id="JAMYWD010000003">
    <property type="protein sequence ID" value="KAJ4977388.1"/>
    <property type="molecule type" value="Genomic_DNA"/>
</dbReference>
<dbReference type="OrthoDB" id="637682at2759"/>
<dbReference type="Proteomes" id="UP001141806">
    <property type="component" value="Unassembled WGS sequence"/>
</dbReference>
<evidence type="ECO:0000256" key="2">
    <source>
        <dbReference type="ARBA" id="ARBA00022472"/>
    </source>
</evidence>
<keyword evidence="2" id="KW-0805">Transcription regulation</keyword>
<evidence type="ECO:0000256" key="3">
    <source>
        <dbReference type="ARBA" id="ARBA00022946"/>
    </source>
</evidence>
<dbReference type="PANTHER" id="PTHR13068">
    <property type="entry name" value="CGI-12 PROTEIN-RELATED"/>
    <property type="match status" value="1"/>
</dbReference>
<organism evidence="4 5">
    <name type="scientific">Protea cynaroides</name>
    <dbReference type="NCBI Taxonomy" id="273540"/>
    <lineage>
        <taxon>Eukaryota</taxon>
        <taxon>Viridiplantae</taxon>
        <taxon>Streptophyta</taxon>
        <taxon>Embryophyta</taxon>
        <taxon>Tracheophyta</taxon>
        <taxon>Spermatophyta</taxon>
        <taxon>Magnoliopsida</taxon>
        <taxon>Proteales</taxon>
        <taxon>Proteaceae</taxon>
        <taxon>Protea</taxon>
    </lineage>
</organism>
<sequence length="378" mass="42654">MNVFFRIRCLHPISGLFSSSISTQATKVHFFSNSSSSDKILEQSVPGDSLDTVSAEIFRKYGCNDSEISKMFISQPYLRKANPGILQLKLNVLHDLGFTSSDVAKLIHCRPRLLSCRIDRGIDERIEFLKSFFGSRETLFKAIIRNPTLLKESLFDHLKRCAVIYEGFGITRKELVPLLISRPTIITRTKLDDDEKIEYIRRTGVSKDSKMYKYVVSLIAVSRIETIREKLANLAKFGFSDDELMGFVGRSPMVLTLSVDKVQRNMTFILGTMKLDASTVLHNPSLLYANLETVLKPRVLLAEKIKAMGLVPQIKGPAIMGALRMPELRLSASSGWQRALSGLRTENSRSEFHLSCSHQVEPIDQMRRERPIGYAGCT</sequence>
<keyword evidence="3" id="KW-0809">Transit peptide</keyword>
<keyword evidence="2" id="KW-0806">Transcription termination</keyword>
<dbReference type="GO" id="GO:0003676">
    <property type="term" value="F:nucleic acid binding"/>
    <property type="evidence" value="ECO:0007669"/>
    <property type="project" value="InterPro"/>
</dbReference>
<gene>
    <name evidence="4" type="ORF">NE237_002494</name>
</gene>
<evidence type="ECO:0008006" key="6">
    <source>
        <dbReference type="Google" id="ProtNLM"/>
    </source>
</evidence>
<dbReference type="Gene3D" id="1.25.70.10">
    <property type="entry name" value="Transcription termination factor 3, mitochondrial"/>
    <property type="match status" value="1"/>
</dbReference>
<dbReference type="AlphaFoldDB" id="A0A9Q0KV64"/>
<protein>
    <recommendedName>
        <fullName evidence="6">Mitochondrial transcription termination factor</fullName>
    </recommendedName>
</protein>
<dbReference type="Pfam" id="PF02536">
    <property type="entry name" value="mTERF"/>
    <property type="match status" value="1"/>
</dbReference>
<comment type="similarity">
    <text evidence="1">Belongs to the mTERF family.</text>
</comment>
<evidence type="ECO:0000313" key="4">
    <source>
        <dbReference type="EMBL" id="KAJ4977388.1"/>
    </source>
</evidence>
<dbReference type="InterPro" id="IPR003690">
    <property type="entry name" value="MTERF"/>
</dbReference>
<evidence type="ECO:0000256" key="1">
    <source>
        <dbReference type="ARBA" id="ARBA00007692"/>
    </source>
</evidence>
<dbReference type="GO" id="GO:0006353">
    <property type="term" value="P:DNA-templated transcription termination"/>
    <property type="evidence" value="ECO:0007669"/>
    <property type="project" value="UniProtKB-KW"/>
</dbReference>
<comment type="caution">
    <text evidence="4">The sequence shown here is derived from an EMBL/GenBank/DDBJ whole genome shotgun (WGS) entry which is preliminary data.</text>
</comment>
<evidence type="ECO:0000313" key="5">
    <source>
        <dbReference type="Proteomes" id="UP001141806"/>
    </source>
</evidence>
<dbReference type="FunFam" id="1.25.70.10:FF:000026">
    <property type="entry name" value="Mitochondrial transcription termination factor family protein"/>
    <property type="match status" value="1"/>
</dbReference>
<proteinExistence type="inferred from homology"/>
<accession>A0A9Q0KV64</accession>
<reference evidence="4" key="1">
    <citation type="journal article" date="2023" name="Plant J.">
        <title>The genome of the king protea, Protea cynaroides.</title>
        <authorList>
            <person name="Chang J."/>
            <person name="Duong T.A."/>
            <person name="Schoeman C."/>
            <person name="Ma X."/>
            <person name="Roodt D."/>
            <person name="Barker N."/>
            <person name="Li Z."/>
            <person name="Van de Peer Y."/>
            <person name="Mizrachi E."/>
        </authorList>
    </citation>
    <scope>NUCLEOTIDE SEQUENCE</scope>
    <source>
        <tissue evidence="4">Young leaves</tissue>
    </source>
</reference>
<name>A0A9Q0KV64_9MAGN</name>
<dbReference type="PANTHER" id="PTHR13068:SF223">
    <property type="entry name" value="MITOCHONDRIAL TRANSCRIPTION TERMINATION FACTOR FAMILY PROTEIN"/>
    <property type="match status" value="1"/>
</dbReference>
<dbReference type="InterPro" id="IPR038538">
    <property type="entry name" value="MTERF_sf"/>
</dbReference>
<dbReference type="SMART" id="SM00733">
    <property type="entry name" value="Mterf"/>
    <property type="match status" value="6"/>
</dbReference>
<keyword evidence="2" id="KW-0804">Transcription</keyword>